<protein>
    <submittedName>
        <fullName evidence="1">Uncharacterized protein</fullName>
    </submittedName>
</protein>
<evidence type="ECO:0000313" key="1">
    <source>
        <dbReference type="EMBL" id="CAN0490845.1"/>
    </source>
</evidence>
<dbReference type="Proteomes" id="UP001162501">
    <property type="component" value="Chromosome 33"/>
</dbReference>
<gene>
    <name evidence="1" type="ORF">MRATA1EN22A_LOCUS21623</name>
</gene>
<organism evidence="1 2">
    <name type="scientific">Rangifer tarandus platyrhynchus</name>
    <name type="common">Svalbard reindeer</name>
    <dbReference type="NCBI Taxonomy" id="3082113"/>
    <lineage>
        <taxon>Eukaryota</taxon>
        <taxon>Metazoa</taxon>
        <taxon>Chordata</taxon>
        <taxon>Craniata</taxon>
        <taxon>Vertebrata</taxon>
        <taxon>Euteleostomi</taxon>
        <taxon>Mammalia</taxon>
        <taxon>Eutheria</taxon>
        <taxon>Laurasiatheria</taxon>
        <taxon>Artiodactyla</taxon>
        <taxon>Ruminantia</taxon>
        <taxon>Pecora</taxon>
        <taxon>Cervidae</taxon>
        <taxon>Odocoileinae</taxon>
        <taxon>Rangifer</taxon>
    </lineage>
</organism>
<evidence type="ECO:0000313" key="2">
    <source>
        <dbReference type="Proteomes" id="UP001162501"/>
    </source>
</evidence>
<sequence length="119" mass="13420">MQPHFFLLGKPGLLVPTREEGREEIQPPDPPSMLVEGPAHVQQCTLQRPRLHHHWGGWRPRKRPPDWAAMRASARDHVTHLVGRAHHVRHVPMGTAPSLPAAPARPSDSRDLELMTENS</sequence>
<name>A0AC59ZRI8_RANTA</name>
<proteinExistence type="predicted"/>
<dbReference type="EMBL" id="OX596117">
    <property type="protein sequence ID" value="CAN0490845.1"/>
    <property type="molecule type" value="Genomic_DNA"/>
</dbReference>
<accession>A0AC59ZRI8</accession>
<reference evidence="1" key="2">
    <citation type="submission" date="2025-03" db="EMBL/GenBank/DDBJ databases">
        <authorList>
            <consortium name="ELIXIR-Norway"/>
            <consortium name="Elixir Norway"/>
        </authorList>
    </citation>
    <scope>NUCLEOTIDE SEQUENCE</scope>
</reference>
<reference evidence="1" key="1">
    <citation type="submission" date="2023-05" db="EMBL/GenBank/DDBJ databases">
        <authorList>
            <consortium name="ELIXIR-Norway"/>
        </authorList>
    </citation>
    <scope>NUCLEOTIDE SEQUENCE</scope>
</reference>